<name>A0A5C5ZHY4_9BACT</name>
<protein>
    <submittedName>
        <fullName evidence="2">Uncharacterized protein</fullName>
    </submittedName>
</protein>
<dbReference type="OrthoDB" id="265526at2"/>
<feature type="region of interest" description="Disordered" evidence="1">
    <location>
        <begin position="1"/>
        <end position="85"/>
    </location>
</feature>
<feature type="compositionally biased region" description="Acidic residues" evidence="1">
    <location>
        <begin position="63"/>
        <end position="74"/>
    </location>
</feature>
<evidence type="ECO:0000313" key="3">
    <source>
        <dbReference type="Proteomes" id="UP000315440"/>
    </source>
</evidence>
<reference evidence="2 3" key="1">
    <citation type="submission" date="2019-02" db="EMBL/GenBank/DDBJ databases">
        <title>Deep-cultivation of Planctomycetes and their phenomic and genomic characterization uncovers novel biology.</title>
        <authorList>
            <person name="Wiegand S."/>
            <person name="Jogler M."/>
            <person name="Boedeker C."/>
            <person name="Pinto D."/>
            <person name="Vollmers J."/>
            <person name="Rivas-Marin E."/>
            <person name="Kohn T."/>
            <person name="Peeters S.H."/>
            <person name="Heuer A."/>
            <person name="Rast P."/>
            <person name="Oberbeckmann S."/>
            <person name="Bunk B."/>
            <person name="Jeske O."/>
            <person name="Meyerdierks A."/>
            <person name="Storesund J.E."/>
            <person name="Kallscheuer N."/>
            <person name="Luecker S."/>
            <person name="Lage O.M."/>
            <person name="Pohl T."/>
            <person name="Merkel B.J."/>
            <person name="Hornburger P."/>
            <person name="Mueller R.-W."/>
            <person name="Bruemmer F."/>
            <person name="Labrenz M."/>
            <person name="Spormann A.M."/>
            <person name="Op Den Camp H."/>
            <person name="Overmann J."/>
            <person name="Amann R."/>
            <person name="Jetten M.S.M."/>
            <person name="Mascher T."/>
            <person name="Medema M.H."/>
            <person name="Devos D.P."/>
            <person name="Kaster A.-K."/>
            <person name="Ovreas L."/>
            <person name="Rohde M."/>
            <person name="Galperin M.Y."/>
            <person name="Jogler C."/>
        </authorList>
    </citation>
    <scope>NUCLEOTIDE SEQUENCE [LARGE SCALE GENOMIC DNA]</scope>
    <source>
        <strain evidence="2 3">Mal64</strain>
    </source>
</reference>
<feature type="compositionally biased region" description="Acidic residues" evidence="1">
    <location>
        <begin position="1"/>
        <end position="20"/>
    </location>
</feature>
<comment type="caution">
    <text evidence="2">The sequence shown here is derived from an EMBL/GenBank/DDBJ whole genome shotgun (WGS) entry which is preliminary data.</text>
</comment>
<keyword evidence="3" id="KW-1185">Reference proteome</keyword>
<feature type="compositionally biased region" description="Acidic residues" evidence="1">
    <location>
        <begin position="33"/>
        <end position="52"/>
    </location>
</feature>
<evidence type="ECO:0000313" key="2">
    <source>
        <dbReference type="EMBL" id="TWT86846.1"/>
    </source>
</evidence>
<proteinExistence type="predicted"/>
<dbReference type="Proteomes" id="UP000315440">
    <property type="component" value="Unassembled WGS sequence"/>
</dbReference>
<organism evidence="2 3">
    <name type="scientific">Pseudobythopirellula maris</name>
    <dbReference type="NCBI Taxonomy" id="2527991"/>
    <lineage>
        <taxon>Bacteria</taxon>
        <taxon>Pseudomonadati</taxon>
        <taxon>Planctomycetota</taxon>
        <taxon>Planctomycetia</taxon>
        <taxon>Pirellulales</taxon>
        <taxon>Lacipirellulaceae</taxon>
        <taxon>Pseudobythopirellula</taxon>
    </lineage>
</organism>
<dbReference type="RefSeq" id="WP_146402968.1">
    <property type="nucleotide sequence ID" value="NZ_SJPQ01000004.1"/>
</dbReference>
<dbReference type="AlphaFoldDB" id="A0A5C5ZHY4"/>
<evidence type="ECO:0000256" key="1">
    <source>
        <dbReference type="SAM" id="MobiDB-lite"/>
    </source>
</evidence>
<gene>
    <name evidence="2" type="ORF">Mal64_36760</name>
</gene>
<dbReference type="EMBL" id="SJPQ01000004">
    <property type="protein sequence ID" value="TWT86846.1"/>
    <property type="molecule type" value="Genomic_DNA"/>
</dbReference>
<sequence length="259" mass="27355">MHGDDDPYGFDDDEPDDFNELDGLGDGFSETDPFAEPEGDDIVGDLSDDLDGDNLAVNSPESDGLEAGDLDFGADENSAGGAEGGEQLDWRETYYIFFQRNERPTLADVQKALDSAGGGMTFERAQADDEGLFDSLLVQAPEDNAALEVSYEAGDAVIEQSLDLAKRVDRDADGDLVARLFRADARLDVMHFERVTSAGDSGWEAGGGDDFADDMGDLDGGAEFAVGGLDPASLITVVEALAKLTGGLPIDPTTGEILV</sequence>
<accession>A0A5C5ZHY4</accession>